<dbReference type="GO" id="GO:0032012">
    <property type="term" value="P:regulation of ARF protein signal transduction"/>
    <property type="evidence" value="ECO:0007669"/>
    <property type="project" value="InterPro"/>
</dbReference>
<feature type="compositionally biased region" description="Basic and acidic residues" evidence="1">
    <location>
        <begin position="682"/>
        <end position="697"/>
    </location>
</feature>
<feature type="region of interest" description="Disordered" evidence="1">
    <location>
        <begin position="25"/>
        <end position="170"/>
    </location>
</feature>
<dbReference type="SMART" id="SM00222">
    <property type="entry name" value="Sec7"/>
    <property type="match status" value="1"/>
</dbReference>
<evidence type="ECO:0000313" key="3">
    <source>
        <dbReference type="EMBL" id="KIK09108.1"/>
    </source>
</evidence>
<feature type="compositionally biased region" description="Low complexity" evidence="1">
    <location>
        <begin position="931"/>
        <end position="940"/>
    </location>
</feature>
<dbReference type="InterPro" id="IPR023394">
    <property type="entry name" value="Sec7_C_sf"/>
</dbReference>
<dbReference type="OrthoDB" id="430364at2759"/>
<feature type="compositionally biased region" description="Low complexity" evidence="1">
    <location>
        <begin position="763"/>
        <end position="789"/>
    </location>
</feature>
<sequence>MADQEPQPTRAEQRMLAVAKLKRAASVPRLKDGRRPPMHVEAVSEGEKPLVNGVASEEVEEEVQEAKISHSEAEKLASDTEQGQPDDDKNVDPDSPHPNENTPEAEMEVDVEEERPFSPGLNTRSKRRSRSRSRSRGSKDFKGKAKGTQSPIPQVAGDSSPDEGPPLLHPIALPILTPLLSPIPSHFALLQQSRLLRSPTPASPEPSLFYPGTSPPTPIPLPTLEALQRGLIRSNSAGSTAAGRRMAMHKLTGGTETYDSSPPPTPPPLPGKLGRNNTVAGGERIAARQFMLSRLGGRLNKEFEEQQTSGTEDRGAPSPTPRHRRRRSRRGSAQASVNNANAQISDSEPVTTSPNTPLVPQTPLPLPLDAFANLRAQSATPNQANSSRNQSNERAMEPPPSLPQTEPETEPPEPRRRSVLVEEEDDVEDRIPSLPLPVNNTLPGTPPQWYSPHIASLRTPQFSNPPSNGSSDSVSGTGVLPVYLSQRSPSRNGPFPTSPFTTPLKEEKPSGDEDEEQVLYPAESRPRTPYVSNMEFDREISWVASPVPEIRMPIDDEEDEEGEEVEVHQEDPDDQYVEYEDPPLSASSSTGFSPQDPEAFDDISPRMSTSSKSIVVESENSLDAIPPHHLPTSPSLAALSQTASFTLASDVSMSPQTYPARLSIASRIQSDRSPLNGDFTDWEDRFTSAEPSTKRNVESSSPSTWDKLKSTFTRTGSSSGRRSRTNSIVTRERRDHTDSSISRESGASLNSGRTDKGETILFQHQPQQQPLMQSPSASASILSLSHAAPRGGASPIPPVASGDMAKYQNAKLFPFPGMKQLQEQRRVAKGGYPASASSPDVSMAYSGQEDVQTPPISQSLNLNSSLNPESGELSSTGSGPPSASHIDVFTIPPSSPQNGSSLNLKLPMTLPGVKQWLSKNNKKKTFPHHQSLSPSASTSFSPPPIELQNSFNSNKKASLTDLLRGKETELGTDWEDIGITPTSTKTNTLLGKRLNGPELRERGQEVPSVNGAPYHTDTEKTPKAKKIMPPVVARSSEPRHLSPDDQPPQRPVSGTPYPSSSLSDYPNHSTSESESTSSSFSHPGSQGSAVLERLEENLTRGSRNPMLSTAVDDPPRKLLLSSPVLQVVDPNTVKDRFLFLFSDILVIAKPVSHDQDNFMDAYKPSPPDRKYVVKSVVLLRNLRFFPDRTESQSRTGSHSPVPRNPLVRSFVHNFSKDPDHAIATLFSKSNIPDDPQLLGQLLFKTVDLDRACLGDYLSRRTSKIVLKTYLDSFGFAGLRIDIALKVLLQSLHVSPKSTQSHGASEYLLDFFAVRWYEANAKSVAYDKDMAIRLVRGLVQLNDLLHDGIADEAGKSDHIKRNITSRDFVDAFRRTDVRYLVSDEFLEEAYDSIRSERLCQARYPSPTSRADLQITTKRHLPARLTYKIQSEPIILRIPHVDPSFSIQLYGQDLVFDPPVLTFAKSSEASFRVMGTSLGSKTVTLCRSGPNAVNYAGLPISHTVVVERAFMRNTFQLAFSNHTGAKRRYMFSVDDPLIRHQWAVSLKRQIDNATAAAEPSTGSLTPVAPKFLQAAESVAFKVLQEILIGTSLPSNPSSIKGPLHRHNISSQSSHGSVNGGLTVDYRGSPQSLAALVRSKSRSKVYHRHGAGKNELDLSNNSKSRNPLEHAGGDAFENSVVYDQSVRIEGNVWSGRDLQIQCQQNSSIPLVLTFLQVDSQDITP</sequence>
<feature type="compositionally biased region" description="Basic and acidic residues" evidence="1">
    <location>
        <begin position="86"/>
        <end position="97"/>
    </location>
</feature>
<feature type="compositionally biased region" description="Pro residues" evidence="1">
    <location>
        <begin position="261"/>
        <end position="270"/>
    </location>
</feature>
<feature type="region of interest" description="Disordered" evidence="1">
    <location>
        <begin position="1595"/>
        <end position="1620"/>
    </location>
</feature>
<feature type="compositionally biased region" description="Polar residues" evidence="1">
    <location>
        <begin position="947"/>
        <end position="957"/>
    </location>
</feature>
<feature type="compositionally biased region" description="Basic and acidic residues" evidence="1">
    <location>
        <begin position="64"/>
        <end position="78"/>
    </location>
</feature>
<feature type="compositionally biased region" description="Low complexity" evidence="1">
    <location>
        <begin position="1068"/>
        <end position="1088"/>
    </location>
</feature>
<dbReference type="STRING" id="1095629.A0A0C9YMA0"/>
<dbReference type="InterPro" id="IPR000904">
    <property type="entry name" value="Sec7_dom"/>
</dbReference>
<gene>
    <name evidence="3" type="ORF">K443DRAFT_671608</name>
</gene>
<dbReference type="PROSITE" id="PS50190">
    <property type="entry name" value="SEC7"/>
    <property type="match status" value="1"/>
</dbReference>
<dbReference type="Proteomes" id="UP000054477">
    <property type="component" value="Unassembled WGS sequence"/>
</dbReference>
<dbReference type="SUPFAM" id="SSF50729">
    <property type="entry name" value="PH domain-like"/>
    <property type="match status" value="1"/>
</dbReference>
<dbReference type="HOGENOM" id="CLU_001294_0_0_1"/>
<feature type="region of interest" description="Disordered" evidence="1">
    <location>
        <begin position="822"/>
        <end position="906"/>
    </location>
</feature>
<evidence type="ECO:0000313" key="4">
    <source>
        <dbReference type="Proteomes" id="UP000054477"/>
    </source>
</evidence>
<feature type="compositionally biased region" description="Acidic residues" evidence="1">
    <location>
        <begin position="571"/>
        <end position="581"/>
    </location>
</feature>
<feature type="region of interest" description="Disordered" evidence="1">
    <location>
        <begin position="974"/>
        <end position="1088"/>
    </location>
</feature>
<dbReference type="Gene3D" id="2.30.29.30">
    <property type="entry name" value="Pleckstrin-homology domain (PH domain)/Phosphotyrosine-binding domain (PTB)"/>
    <property type="match status" value="1"/>
</dbReference>
<dbReference type="SUPFAM" id="SSF48425">
    <property type="entry name" value="Sec7 domain"/>
    <property type="match status" value="1"/>
</dbReference>
<accession>A0A0C9YMA0</accession>
<dbReference type="Pfam" id="PF01369">
    <property type="entry name" value="Sec7"/>
    <property type="match status" value="1"/>
</dbReference>
<feature type="compositionally biased region" description="Basic residues" evidence="1">
    <location>
        <begin position="321"/>
        <end position="330"/>
    </location>
</feature>
<feature type="compositionally biased region" description="Polar residues" evidence="1">
    <location>
        <begin position="344"/>
        <end position="353"/>
    </location>
</feature>
<feature type="compositionally biased region" description="Acidic residues" evidence="1">
    <location>
        <begin position="555"/>
        <end position="564"/>
    </location>
</feature>
<feature type="compositionally biased region" description="Low complexity" evidence="1">
    <location>
        <begin position="331"/>
        <end position="343"/>
    </location>
</feature>
<feature type="compositionally biased region" description="Polar residues" evidence="1">
    <location>
        <begin position="739"/>
        <end position="752"/>
    </location>
</feature>
<evidence type="ECO:0000259" key="2">
    <source>
        <dbReference type="PROSITE" id="PS50190"/>
    </source>
</evidence>
<feature type="region of interest" description="Disordered" evidence="1">
    <location>
        <begin position="918"/>
        <end position="958"/>
    </location>
</feature>
<organism evidence="3 4">
    <name type="scientific">Laccaria amethystina LaAM-08-1</name>
    <dbReference type="NCBI Taxonomy" id="1095629"/>
    <lineage>
        <taxon>Eukaryota</taxon>
        <taxon>Fungi</taxon>
        <taxon>Dikarya</taxon>
        <taxon>Basidiomycota</taxon>
        <taxon>Agaricomycotina</taxon>
        <taxon>Agaricomycetes</taxon>
        <taxon>Agaricomycetidae</taxon>
        <taxon>Agaricales</taxon>
        <taxon>Agaricineae</taxon>
        <taxon>Hydnangiaceae</taxon>
        <taxon>Laccaria</taxon>
    </lineage>
</organism>
<protein>
    <recommendedName>
        <fullName evidence="2">SEC7 domain-containing protein</fullName>
    </recommendedName>
</protein>
<dbReference type="EMBL" id="KN838539">
    <property type="protein sequence ID" value="KIK09108.1"/>
    <property type="molecule type" value="Genomic_DNA"/>
</dbReference>
<feature type="compositionally biased region" description="Polar residues" evidence="1">
    <location>
        <begin position="1056"/>
        <end position="1067"/>
    </location>
</feature>
<feature type="domain" description="SEC7" evidence="2">
    <location>
        <begin position="1203"/>
        <end position="1395"/>
    </location>
</feature>
<feature type="compositionally biased region" description="Polar residues" evidence="1">
    <location>
        <begin position="980"/>
        <end position="989"/>
    </location>
</feature>
<dbReference type="Gene3D" id="1.10.220.20">
    <property type="match status" value="1"/>
</dbReference>
<feature type="region of interest" description="Disordered" evidence="1">
    <location>
        <begin position="668"/>
        <end position="800"/>
    </location>
</feature>
<feature type="compositionally biased region" description="Basic residues" evidence="1">
    <location>
        <begin position="124"/>
        <end position="136"/>
    </location>
</feature>
<reference evidence="3 4" key="1">
    <citation type="submission" date="2014-04" db="EMBL/GenBank/DDBJ databases">
        <authorList>
            <consortium name="DOE Joint Genome Institute"/>
            <person name="Kuo A."/>
            <person name="Kohler A."/>
            <person name="Nagy L.G."/>
            <person name="Floudas D."/>
            <person name="Copeland A."/>
            <person name="Barry K.W."/>
            <person name="Cichocki N."/>
            <person name="Veneault-Fourrey C."/>
            <person name="LaButti K."/>
            <person name="Lindquist E.A."/>
            <person name="Lipzen A."/>
            <person name="Lundell T."/>
            <person name="Morin E."/>
            <person name="Murat C."/>
            <person name="Sun H."/>
            <person name="Tunlid A."/>
            <person name="Henrissat B."/>
            <person name="Grigoriev I.V."/>
            <person name="Hibbett D.S."/>
            <person name="Martin F."/>
            <person name="Nordberg H.P."/>
            <person name="Cantor M.N."/>
            <person name="Hua S.X."/>
        </authorList>
    </citation>
    <scope>NUCLEOTIDE SEQUENCE [LARGE SCALE GENOMIC DNA]</scope>
    <source>
        <strain evidence="3 4">LaAM-08-1</strain>
    </source>
</reference>
<name>A0A0C9YMA0_9AGAR</name>
<feature type="compositionally biased region" description="Polar residues" evidence="1">
    <location>
        <begin position="458"/>
        <end position="476"/>
    </location>
</feature>
<feature type="region of interest" description="Disordered" evidence="1">
    <location>
        <begin position="197"/>
        <end position="221"/>
    </location>
</feature>
<feature type="compositionally biased region" description="Acidic residues" evidence="1">
    <location>
        <begin position="103"/>
        <end position="113"/>
    </location>
</feature>
<feature type="compositionally biased region" description="Low complexity" evidence="1">
    <location>
        <begin position="710"/>
        <end position="720"/>
    </location>
</feature>
<feature type="region of interest" description="Disordered" evidence="1">
    <location>
        <begin position="547"/>
        <end position="614"/>
    </location>
</feature>
<proteinExistence type="predicted"/>
<feature type="region of interest" description="Disordered" evidence="1">
    <location>
        <begin position="235"/>
        <end position="532"/>
    </location>
</feature>
<feature type="region of interest" description="Disordered" evidence="1">
    <location>
        <begin position="1641"/>
        <end position="1670"/>
    </location>
</feature>
<dbReference type="Gene3D" id="1.10.1000.11">
    <property type="entry name" value="Arf Nucleotide-binding Site Opener,domain 2"/>
    <property type="match status" value="1"/>
</dbReference>
<keyword evidence="4" id="KW-1185">Reference proteome</keyword>
<reference evidence="4" key="2">
    <citation type="submission" date="2015-01" db="EMBL/GenBank/DDBJ databases">
        <title>Evolutionary Origins and Diversification of the Mycorrhizal Mutualists.</title>
        <authorList>
            <consortium name="DOE Joint Genome Institute"/>
            <consortium name="Mycorrhizal Genomics Consortium"/>
            <person name="Kohler A."/>
            <person name="Kuo A."/>
            <person name="Nagy L.G."/>
            <person name="Floudas D."/>
            <person name="Copeland A."/>
            <person name="Barry K.W."/>
            <person name="Cichocki N."/>
            <person name="Veneault-Fourrey C."/>
            <person name="LaButti K."/>
            <person name="Lindquist E.A."/>
            <person name="Lipzen A."/>
            <person name="Lundell T."/>
            <person name="Morin E."/>
            <person name="Murat C."/>
            <person name="Riley R."/>
            <person name="Ohm R."/>
            <person name="Sun H."/>
            <person name="Tunlid A."/>
            <person name="Henrissat B."/>
            <person name="Grigoriev I.V."/>
            <person name="Hibbett D.S."/>
            <person name="Martin F."/>
        </authorList>
    </citation>
    <scope>NUCLEOTIDE SEQUENCE [LARGE SCALE GENOMIC DNA]</scope>
    <source>
        <strain evidence="4">LaAM-08-1</strain>
    </source>
</reference>
<dbReference type="InterPro" id="IPR035999">
    <property type="entry name" value="Sec7_dom_sf"/>
</dbReference>
<feature type="compositionally biased region" description="Polar residues" evidence="1">
    <location>
        <begin position="375"/>
        <end position="393"/>
    </location>
</feature>
<feature type="compositionally biased region" description="Low complexity" evidence="1">
    <location>
        <begin position="857"/>
        <end position="875"/>
    </location>
</feature>
<dbReference type="InterPro" id="IPR011993">
    <property type="entry name" value="PH-like_dom_sf"/>
</dbReference>
<dbReference type="GO" id="GO:0005085">
    <property type="term" value="F:guanyl-nucleotide exchange factor activity"/>
    <property type="evidence" value="ECO:0007669"/>
    <property type="project" value="InterPro"/>
</dbReference>
<evidence type="ECO:0000256" key="1">
    <source>
        <dbReference type="SAM" id="MobiDB-lite"/>
    </source>
</evidence>